<feature type="domain" description="PpiC" evidence="6">
    <location>
        <begin position="106"/>
        <end position="207"/>
    </location>
</feature>
<sequence>MQRIDMVERPGGGVIQVGEALIEESEIARETQHHPAGDLDRARRQAARALVIRQLLLQRAAQCGLDPTDEEACISALLEQDLQVPEPHPADCRRYYHSHPERFQTPPGWHLRHILLAAAPDDARARDRQYRLGQKLLRQLDASEHRFTELAQRYSDCPSRDQGGELGWLGPGQTVAELDRVLARLPTGLHGRPLASRYGWHLVHIRELRPARPLPYEHVNERVRHELLEQASRRALHQYLLALENDIGVRGFHLEEDS</sequence>
<dbReference type="PROSITE" id="PS50198">
    <property type="entry name" value="PPIC_PPIASE_2"/>
    <property type="match status" value="1"/>
</dbReference>
<evidence type="ECO:0000256" key="5">
    <source>
        <dbReference type="PROSITE-ProRule" id="PRU00278"/>
    </source>
</evidence>
<dbReference type="EMBL" id="JAJVKT010000031">
    <property type="protein sequence ID" value="MCE7510834.1"/>
    <property type="molecule type" value="Genomic_DNA"/>
</dbReference>
<dbReference type="GeneID" id="94687475"/>
<organism evidence="7 8">
    <name type="scientific">Alloalcanivorax xenomutans</name>
    <dbReference type="NCBI Taxonomy" id="1094342"/>
    <lineage>
        <taxon>Bacteria</taxon>
        <taxon>Pseudomonadati</taxon>
        <taxon>Pseudomonadota</taxon>
        <taxon>Gammaproteobacteria</taxon>
        <taxon>Oceanospirillales</taxon>
        <taxon>Alcanivoracaceae</taxon>
        <taxon>Alloalcanivorax</taxon>
    </lineage>
</organism>
<gene>
    <name evidence="7" type="ORF">LZG35_19525</name>
</gene>
<dbReference type="SUPFAM" id="SSF54534">
    <property type="entry name" value="FKBP-like"/>
    <property type="match status" value="1"/>
</dbReference>
<dbReference type="GO" id="GO:0003755">
    <property type="term" value="F:peptidyl-prolyl cis-trans isomerase activity"/>
    <property type="evidence" value="ECO:0007669"/>
    <property type="project" value="UniProtKB-KW"/>
</dbReference>
<name>A0A9Q3W872_9GAMM</name>
<evidence type="ECO:0000256" key="4">
    <source>
        <dbReference type="ARBA" id="ARBA00023110"/>
    </source>
</evidence>
<evidence type="ECO:0000256" key="2">
    <source>
        <dbReference type="ARBA" id="ARBA00007656"/>
    </source>
</evidence>
<evidence type="ECO:0000313" key="8">
    <source>
        <dbReference type="Proteomes" id="UP001107961"/>
    </source>
</evidence>
<comment type="similarity">
    <text evidence="2">Belongs to the PpiC/parvulin rotamase family.</text>
</comment>
<evidence type="ECO:0000313" key="7">
    <source>
        <dbReference type="EMBL" id="MCE7510834.1"/>
    </source>
</evidence>
<dbReference type="PANTHER" id="PTHR47245:SF2">
    <property type="entry name" value="PEPTIDYL-PROLYL CIS-TRANS ISOMERASE HP_0175-RELATED"/>
    <property type="match status" value="1"/>
</dbReference>
<dbReference type="AlphaFoldDB" id="A0A9Q3W872"/>
<dbReference type="SUPFAM" id="SSF109998">
    <property type="entry name" value="Triger factor/SurA peptide-binding domain-like"/>
    <property type="match status" value="1"/>
</dbReference>
<reference evidence="7" key="1">
    <citation type="submission" date="2022-01" db="EMBL/GenBank/DDBJ databases">
        <authorList>
            <person name="Karlyshev A.V."/>
            <person name="Jaspars M."/>
        </authorList>
    </citation>
    <scope>NUCLEOTIDE SEQUENCE</scope>
    <source>
        <strain evidence="7">AGSA3-2</strain>
    </source>
</reference>
<comment type="caution">
    <text evidence="7">The sequence shown here is derived from an EMBL/GenBank/DDBJ whole genome shotgun (WGS) entry which is preliminary data.</text>
</comment>
<dbReference type="RefSeq" id="WP_063139907.1">
    <property type="nucleotide sequence ID" value="NZ_CBDDTQ010000005.1"/>
</dbReference>
<keyword evidence="5 7" id="KW-0413">Isomerase</keyword>
<protein>
    <recommendedName>
        <fullName evidence="3">peptidylprolyl isomerase</fullName>
        <ecNumber evidence="3">5.2.1.8</ecNumber>
    </recommendedName>
</protein>
<evidence type="ECO:0000256" key="1">
    <source>
        <dbReference type="ARBA" id="ARBA00000971"/>
    </source>
</evidence>
<keyword evidence="8" id="KW-1185">Reference proteome</keyword>
<keyword evidence="4 5" id="KW-0697">Rotamase</keyword>
<dbReference type="InterPro" id="IPR046357">
    <property type="entry name" value="PPIase_dom_sf"/>
</dbReference>
<dbReference type="InterPro" id="IPR000297">
    <property type="entry name" value="PPIase_PpiC"/>
</dbReference>
<dbReference type="InterPro" id="IPR050245">
    <property type="entry name" value="PrsA_foldase"/>
</dbReference>
<proteinExistence type="inferred from homology"/>
<evidence type="ECO:0000259" key="6">
    <source>
        <dbReference type="PROSITE" id="PS50198"/>
    </source>
</evidence>
<dbReference type="EC" id="5.2.1.8" evidence="3"/>
<accession>A0A9Q3W872</accession>
<dbReference type="Proteomes" id="UP001107961">
    <property type="component" value="Unassembled WGS sequence"/>
</dbReference>
<dbReference type="PANTHER" id="PTHR47245">
    <property type="entry name" value="PEPTIDYLPROLYL ISOMERASE"/>
    <property type="match status" value="1"/>
</dbReference>
<dbReference type="InterPro" id="IPR027304">
    <property type="entry name" value="Trigger_fact/SurA_dom_sf"/>
</dbReference>
<evidence type="ECO:0000256" key="3">
    <source>
        <dbReference type="ARBA" id="ARBA00013194"/>
    </source>
</evidence>
<comment type="catalytic activity">
    <reaction evidence="1">
        <text>[protein]-peptidylproline (omega=180) = [protein]-peptidylproline (omega=0)</text>
        <dbReference type="Rhea" id="RHEA:16237"/>
        <dbReference type="Rhea" id="RHEA-COMP:10747"/>
        <dbReference type="Rhea" id="RHEA-COMP:10748"/>
        <dbReference type="ChEBI" id="CHEBI:83833"/>
        <dbReference type="ChEBI" id="CHEBI:83834"/>
        <dbReference type="EC" id="5.2.1.8"/>
    </reaction>
</comment>
<dbReference type="Gene3D" id="3.10.50.40">
    <property type="match status" value="1"/>
</dbReference>
<dbReference type="Pfam" id="PF00639">
    <property type="entry name" value="Rotamase"/>
    <property type="match status" value="1"/>
</dbReference>